<feature type="region of interest" description="Disordered" evidence="5">
    <location>
        <begin position="178"/>
        <end position="311"/>
    </location>
</feature>
<dbReference type="Proteomes" id="UP000326924">
    <property type="component" value="Unassembled WGS sequence"/>
</dbReference>
<dbReference type="Pfam" id="PF00642">
    <property type="entry name" value="zf-CCCH"/>
    <property type="match status" value="1"/>
</dbReference>
<keyword evidence="3 4" id="KW-0862">Zinc</keyword>
<dbReference type="InterPro" id="IPR036855">
    <property type="entry name" value="Znf_CCCH_sf"/>
</dbReference>
<evidence type="ECO:0000313" key="8">
    <source>
        <dbReference type="Proteomes" id="UP000326924"/>
    </source>
</evidence>
<feature type="compositionally biased region" description="Basic and acidic residues" evidence="5">
    <location>
        <begin position="279"/>
        <end position="292"/>
    </location>
</feature>
<feature type="compositionally biased region" description="Gly residues" evidence="5">
    <location>
        <begin position="30"/>
        <end position="55"/>
    </location>
</feature>
<evidence type="ECO:0000259" key="6">
    <source>
        <dbReference type="PROSITE" id="PS50103"/>
    </source>
</evidence>
<dbReference type="SUPFAM" id="SSF90229">
    <property type="entry name" value="CCCH zinc finger"/>
    <property type="match status" value="1"/>
</dbReference>
<proteinExistence type="predicted"/>
<feature type="compositionally biased region" description="Pro residues" evidence="5">
    <location>
        <begin position="7"/>
        <end position="17"/>
    </location>
</feature>
<feature type="compositionally biased region" description="Basic and acidic residues" evidence="5">
    <location>
        <begin position="343"/>
        <end position="353"/>
    </location>
</feature>
<feature type="compositionally biased region" description="Basic and acidic residues" evidence="5">
    <location>
        <begin position="253"/>
        <end position="271"/>
    </location>
</feature>
<comment type="caution">
    <text evidence="7">The sequence shown here is derived from an EMBL/GenBank/DDBJ whole genome shotgun (WGS) entry which is preliminary data.</text>
</comment>
<dbReference type="InParanoid" id="A0A5J5ESA8"/>
<keyword evidence="1 4" id="KW-0479">Metal-binding</keyword>
<dbReference type="PROSITE" id="PS50103">
    <property type="entry name" value="ZF_C3H1"/>
    <property type="match status" value="1"/>
</dbReference>
<reference evidence="7 8" key="1">
    <citation type="submission" date="2019-09" db="EMBL/GenBank/DDBJ databases">
        <title>Draft genome of the ectomycorrhizal ascomycete Sphaerosporella brunnea.</title>
        <authorList>
            <consortium name="DOE Joint Genome Institute"/>
            <person name="Benucci G.M."/>
            <person name="Marozzi G."/>
            <person name="Antonielli L."/>
            <person name="Sanchez S."/>
            <person name="Marco P."/>
            <person name="Wang X."/>
            <person name="Falini L.B."/>
            <person name="Barry K."/>
            <person name="Haridas S."/>
            <person name="Lipzen A."/>
            <person name="Labutti K."/>
            <person name="Grigoriev I.V."/>
            <person name="Murat C."/>
            <person name="Martin F."/>
            <person name="Albertini E."/>
            <person name="Donnini D."/>
            <person name="Bonito G."/>
        </authorList>
    </citation>
    <scope>NUCLEOTIDE SEQUENCE [LARGE SCALE GENOMIC DNA]</scope>
    <source>
        <strain evidence="7 8">Sb_GMNB300</strain>
    </source>
</reference>
<feature type="compositionally biased region" description="Low complexity" evidence="5">
    <location>
        <begin position="57"/>
        <end position="80"/>
    </location>
</feature>
<protein>
    <recommendedName>
        <fullName evidence="6">C3H1-type domain-containing protein</fullName>
    </recommendedName>
</protein>
<evidence type="ECO:0000313" key="7">
    <source>
        <dbReference type="EMBL" id="KAA8901451.1"/>
    </source>
</evidence>
<organism evidence="7 8">
    <name type="scientific">Sphaerosporella brunnea</name>
    <dbReference type="NCBI Taxonomy" id="1250544"/>
    <lineage>
        <taxon>Eukaryota</taxon>
        <taxon>Fungi</taxon>
        <taxon>Dikarya</taxon>
        <taxon>Ascomycota</taxon>
        <taxon>Pezizomycotina</taxon>
        <taxon>Pezizomycetes</taxon>
        <taxon>Pezizales</taxon>
        <taxon>Pyronemataceae</taxon>
        <taxon>Sphaerosporella</taxon>
    </lineage>
</organism>
<dbReference type="InterPro" id="IPR000571">
    <property type="entry name" value="Znf_CCCH"/>
</dbReference>
<evidence type="ECO:0000256" key="1">
    <source>
        <dbReference type="ARBA" id="ARBA00022723"/>
    </source>
</evidence>
<dbReference type="Pfam" id="PF10453">
    <property type="entry name" value="NUFIP1"/>
    <property type="match status" value="1"/>
</dbReference>
<dbReference type="SMART" id="SM00356">
    <property type="entry name" value="ZnF_C3H1"/>
    <property type="match status" value="1"/>
</dbReference>
<feature type="compositionally biased region" description="Basic and acidic residues" evidence="5">
    <location>
        <begin position="190"/>
        <end position="231"/>
    </location>
</feature>
<accession>A0A5J5ESA8</accession>
<sequence length="377" mass="42332">MSDYIFKPPPPPPPKAAAPPTNQNQNQWNRGGGNRGRGGRGRGGGGRGNHRGGYSGPPQQQQAPAAHLNPAFFPQFAPQLQPQPPSASPPNPFFQQWSPQPPSPAPTTLRSYSDLTPPPAPSSYGRFAAPPTPAPPKQGRPDMSHEEWLALNGGKLLGTNIKPPETAEEIAAWIAERKARFPSAKRREQKAREEAERRARQQEEEEKKKAAAQEEKKRKREEEDQDGKGEGEEGSDQDDDAPPDEISAHTRTVFRDDRKKPQQKKVEECRAFRRTGKCPRGEECKYQHPEKREKKKLRPGNQRKEEKTRPSLYQRLVEKEMDRENEVLLEVIKFLVETGTLRDEPAKEGEAKGTVEVPEPLVEALEENQDEVEKDGE</sequence>
<feature type="compositionally biased region" description="Acidic residues" evidence="5">
    <location>
        <begin position="364"/>
        <end position="377"/>
    </location>
</feature>
<feature type="compositionally biased region" description="Acidic residues" evidence="5">
    <location>
        <begin position="232"/>
        <end position="243"/>
    </location>
</feature>
<dbReference type="AlphaFoldDB" id="A0A5J5ESA8"/>
<keyword evidence="8" id="KW-1185">Reference proteome</keyword>
<feature type="compositionally biased region" description="Pro residues" evidence="5">
    <location>
        <begin position="81"/>
        <end position="92"/>
    </location>
</feature>
<feature type="region of interest" description="Disordered" evidence="5">
    <location>
        <begin position="343"/>
        <end position="377"/>
    </location>
</feature>
<feature type="domain" description="C3H1-type" evidence="6">
    <location>
        <begin position="263"/>
        <end position="291"/>
    </location>
</feature>
<dbReference type="GO" id="GO:0008270">
    <property type="term" value="F:zinc ion binding"/>
    <property type="evidence" value="ECO:0007669"/>
    <property type="project" value="UniProtKB-KW"/>
</dbReference>
<evidence type="ECO:0000256" key="4">
    <source>
        <dbReference type="PROSITE-ProRule" id="PRU00723"/>
    </source>
</evidence>
<dbReference type="Gene3D" id="4.10.1000.10">
    <property type="entry name" value="Zinc finger, CCCH-type"/>
    <property type="match status" value="1"/>
</dbReference>
<name>A0A5J5ESA8_9PEZI</name>
<dbReference type="InterPro" id="IPR019496">
    <property type="entry name" value="NUFIP1_cons_dom"/>
</dbReference>
<dbReference type="EMBL" id="VXIS01000144">
    <property type="protein sequence ID" value="KAA8901451.1"/>
    <property type="molecule type" value="Genomic_DNA"/>
</dbReference>
<gene>
    <name evidence="7" type="ORF">FN846DRAFT_118156</name>
</gene>
<evidence type="ECO:0000256" key="5">
    <source>
        <dbReference type="SAM" id="MobiDB-lite"/>
    </source>
</evidence>
<keyword evidence="2 4" id="KW-0863">Zinc-finger</keyword>
<feature type="region of interest" description="Disordered" evidence="5">
    <location>
        <begin position="1"/>
        <end position="150"/>
    </location>
</feature>
<evidence type="ECO:0000256" key="3">
    <source>
        <dbReference type="ARBA" id="ARBA00022833"/>
    </source>
</evidence>
<evidence type="ECO:0000256" key="2">
    <source>
        <dbReference type="ARBA" id="ARBA00022771"/>
    </source>
</evidence>
<feature type="compositionally biased region" description="Basic and acidic residues" evidence="5">
    <location>
        <begin position="139"/>
        <end position="148"/>
    </location>
</feature>
<dbReference type="OrthoDB" id="273070at2759"/>
<feature type="zinc finger region" description="C3H1-type" evidence="4">
    <location>
        <begin position="263"/>
        <end position="291"/>
    </location>
</feature>